<keyword evidence="2" id="KW-1133">Transmembrane helix</keyword>
<evidence type="ECO:0000313" key="4">
    <source>
        <dbReference type="Proteomes" id="UP000075288"/>
    </source>
</evidence>
<protein>
    <submittedName>
        <fullName evidence="3">Uncharacterized protein</fullName>
    </submittedName>
</protein>
<keyword evidence="2" id="KW-0472">Membrane</keyword>
<evidence type="ECO:0000313" key="3">
    <source>
        <dbReference type="EMBL" id="KYC63346.1"/>
    </source>
</evidence>
<dbReference type="EMBL" id="LQYG01000040">
    <property type="protein sequence ID" value="KYC63346.1"/>
    <property type="molecule type" value="Genomic_DNA"/>
</dbReference>
<feature type="region of interest" description="Disordered" evidence="1">
    <location>
        <begin position="103"/>
        <end position="123"/>
    </location>
</feature>
<dbReference type="Proteomes" id="UP000075288">
    <property type="component" value="Unassembled WGS sequence"/>
</dbReference>
<sequence>MERKELAVKPFSSSLIINESSRYGEKKVHLYEVDFMVGFILPVVLAVHTMFIFDAQLNGCTVAFLSMSGGHASMHVKQILLSGQHPLFWRAGIQEQKWQRSFGRDQPFIPPPGELCENQHKNE</sequence>
<dbReference type="AlphaFoldDB" id="A0A150K1N8"/>
<evidence type="ECO:0000256" key="1">
    <source>
        <dbReference type="SAM" id="MobiDB-lite"/>
    </source>
</evidence>
<accession>A0A150K1N8</accession>
<reference evidence="3 4" key="1">
    <citation type="submission" date="2016-01" db="EMBL/GenBank/DDBJ databases">
        <title>Genome Sequences of Twelve Sporeforming Bacillus Species Isolated from Foods.</title>
        <authorList>
            <person name="Berendsen E.M."/>
            <person name="Wells-Bennik M.H."/>
            <person name="Krawcyk A.O."/>
            <person name="De Jong A."/>
            <person name="Holsappel S."/>
            <person name="Eijlander R.T."/>
            <person name="Kuipers O.P."/>
        </authorList>
    </citation>
    <scope>NUCLEOTIDE SEQUENCE [LARGE SCALE GENOMIC DNA]</scope>
    <source>
        <strain evidence="3 4">B4098</strain>
    </source>
</reference>
<gene>
    <name evidence="3" type="ORF">B4098_0690</name>
</gene>
<proteinExistence type="predicted"/>
<keyword evidence="2" id="KW-0812">Transmembrane</keyword>
<dbReference type="PATRIC" id="fig|1398.26.peg.2690"/>
<organism evidence="3 4">
    <name type="scientific">Heyndrickxia coagulans</name>
    <name type="common">Weizmannia coagulans</name>
    <dbReference type="NCBI Taxonomy" id="1398"/>
    <lineage>
        <taxon>Bacteria</taxon>
        <taxon>Bacillati</taxon>
        <taxon>Bacillota</taxon>
        <taxon>Bacilli</taxon>
        <taxon>Bacillales</taxon>
        <taxon>Bacillaceae</taxon>
        <taxon>Heyndrickxia</taxon>
    </lineage>
</organism>
<feature type="transmembrane region" description="Helical" evidence="2">
    <location>
        <begin position="30"/>
        <end position="53"/>
    </location>
</feature>
<comment type="caution">
    <text evidence="3">The sequence shown here is derived from an EMBL/GenBank/DDBJ whole genome shotgun (WGS) entry which is preliminary data.</text>
</comment>
<name>A0A150K1N8_HEYCO</name>
<evidence type="ECO:0000256" key="2">
    <source>
        <dbReference type="SAM" id="Phobius"/>
    </source>
</evidence>